<dbReference type="Pfam" id="PF13640">
    <property type="entry name" value="2OG-FeII_Oxy_3"/>
    <property type="match status" value="1"/>
</dbReference>
<dbReference type="Gene3D" id="2.60.120.620">
    <property type="entry name" value="q2cbj1_9rhob like domain"/>
    <property type="match status" value="1"/>
</dbReference>
<gene>
    <name evidence="2" type="ORF">GFSPODELE1_LOCUS10177</name>
</gene>
<accession>A0ABP1E5V2</accession>
<organism evidence="2 3">
    <name type="scientific">Somion occarium</name>
    <dbReference type="NCBI Taxonomy" id="3059160"/>
    <lineage>
        <taxon>Eukaryota</taxon>
        <taxon>Fungi</taxon>
        <taxon>Dikarya</taxon>
        <taxon>Basidiomycota</taxon>
        <taxon>Agaricomycotina</taxon>
        <taxon>Agaricomycetes</taxon>
        <taxon>Polyporales</taxon>
        <taxon>Cerrenaceae</taxon>
        <taxon>Somion</taxon>
    </lineage>
</organism>
<evidence type="ECO:0000313" key="3">
    <source>
        <dbReference type="Proteomes" id="UP001497453"/>
    </source>
</evidence>
<dbReference type="Proteomes" id="UP001497453">
    <property type="component" value="Chromosome 8"/>
</dbReference>
<evidence type="ECO:0000313" key="2">
    <source>
        <dbReference type="EMBL" id="CAL1715337.1"/>
    </source>
</evidence>
<dbReference type="InterPro" id="IPR044862">
    <property type="entry name" value="Pro_4_hyd_alph_FE2OG_OXY"/>
</dbReference>
<keyword evidence="3" id="KW-1185">Reference proteome</keyword>
<name>A0ABP1E5V2_9APHY</name>
<reference evidence="3" key="1">
    <citation type="submission" date="2024-04" db="EMBL/GenBank/DDBJ databases">
        <authorList>
            <person name="Shaw F."/>
            <person name="Minotto A."/>
        </authorList>
    </citation>
    <scope>NUCLEOTIDE SEQUENCE [LARGE SCALE GENOMIC DNA]</scope>
</reference>
<protein>
    <recommendedName>
        <fullName evidence="1">Prolyl 4-hydroxylase alpha subunit Fe(2+) 2OG dioxygenase domain-containing protein</fullName>
    </recommendedName>
</protein>
<sequence>MTPRTLNFLFSSTMSDIVKSPFSSQLACFRDILNDKPPYCCGTLSVRGSQLILFYGKEVLNARRLDFSDVTDDQLEHLSATCEPAAFGLNRENVIDERYRKAGKLDATHFAFCFDVPESDLITIICDNLLRGRQVNSDIQLEKYKLNVYGKDSFFKPHKDTPRGNNMFGSLVLTLPTRHEGGALVLRDGDKEWTFDSAKEMQEHDGPCLAYAAFYGDVDHEVLPVIAGYRVTITYNLYFGRTARLSSRDPTQDIRHDNLKGAFQTLLSDPSFLPKGGYLGFGLGRQYPLDWNSDLRDLEQYLKGDDAALMEVCNELSLDASLRLYVDNEYSDNVDILCKNVPDLGCEEIEDLEYHLCGSNGALRVQARELHPDEDYRYWDTKPDIVIHWATPVTVFGDILGPYAHYGNEASISYVYGCVCLIVAIGPYDSRTDSSKIDSLKELAAALAEMSTSNWILQLFSWLSLHHYR</sequence>
<evidence type="ECO:0000259" key="1">
    <source>
        <dbReference type="Pfam" id="PF13640"/>
    </source>
</evidence>
<dbReference type="EMBL" id="OZ037951">
    <property type="protein sequence ID" value="CAL1715337.1"/>
    <property type="molecule type" value="Genomic_DNA"/>
</dbReference>
<dbReference type="PANTHER" id="PTHR33099:SF14">
    <property type="entry name" value="PROLYL 4-HYDROXYLASE ALPHA SUBUNIT FE(2+) 2OG DIOXYGENASE DOMAIN-CONTAINING PROTEIN"/>
    <property type="match status" value="1"/>
</dbReference>
<feature type="domain" description="Prolyl 4-hydroxylase alpha subunit Fe(2+) 2OG dioxygenase" evidence="1">
    <location>
        <begin position="145"/>
        <end position="237"/>
    </location>
</feature>
<proteinExistence type="predicted"/>
<dbReference type="PANTHER" id="PTHR33099">
    <property type="entry name" value="FE2OG DIOXYGENASE DOMAIN-CONTAINING PROTEIN"/>
    <property type="match status" value="1"/>
</dbReference>